<sequence length="444" mass="47839">MDIEEFLFLRSVYMTIFLEEADICLQDAAQRMQALPEPDVDRIARLQAASSALQATVEICRKYEAEVAAADARCHGRIRWCDLWARICSCASAAIEGDKKLGEVRGDVSAVRRLAQERGITVEEGCAIEDMDEEKLVALLTDSWAQKRSMDVKALLVDNDDGNEMSDIAAAVEAAMAAAAPAGGKKNATYVPLKSPPSSSVTSAWDAYVFAQRASAEITALWRSHSQGNFFDVGSNLLMEKAAQPGASALSGKPRLYVDVEGENFMNLRLCLIGKVSISAMAPATKVSDMYCAGKIGNHFVYISPTAGMASRGSAICVPAWCPKAIAPVRKERGSDDKLTPEPVLKIEAVDVEVACKKLEIKVLVPNPAFLAIHRAKVQGIAKEKAAKKSAARSANADGDGDAEAAAVDCTENIVELTRAQFAEEKLPNATRNPRDDGPRHILR</sequence>
<accession>A0ABN9QXD0</accession>
<reference evidence="2" key="1">
    <citation type="submission" date="2023-10" db="EMBL/GenBank/DDBJ databases">
        <authorList>
            <person name="Chen Y."/>
            <person name="Shah S."/>
            <person name="Dougan E. K."/>
            <person name="Thang M."/>
            <person name="Chan C."/>
        </authorList>
    </citation>
    <scope>NUCLEOTIDE SEQUENCE [LARGE SCALE GENOMIC DNA]</scope>
</reference>
<protein>
    <submittedName>
        <fullName evidence="2">Uncharacterized protein</fullName>
    </submittedName>
</protein>
<evidence type="ECO:0000256" key="1">
    <source>
        <dbReference type="SAM" id="MobiDB-lite"/>
    </source>
</evidence>
<proteinExistence type="predicted"/>
<evidence type="ECO:0000313" key="2">
    <source>
        <dbReference type="EMBL" id="CAK0808889.1"/>
    </source>
</evidence>
<name>A0ABN9QXD0_9DINO</name>
<gene>
    <name evidence="2" type="ORF">PCOR1329_LOCUS14327</name>
</gene>
<comment type="caution">
    <text evidence="2">The sequence shown here is derived from an EMBL/GenBank/DDBJ whole genome shotgun (WGS) entry which is preliminary data.</text>
</comment>
<evidence type="ECO:0000313" key="3">
    <source>
        <dbReference type="Proteomes" id="UP001189429"/>
    </source>
</evidence>
<dbReference type="EMBL" id="CAUYUJ010004277">
    <property type="protein sequence ID" value="CAK0808889.1"/>
    <property type="molecule type" value="Genomic_DNA"/>
</dbReference>
<dbReference type="Proteomes" id="UP001189429">
    <property type="component" value="Unassembled WGS sequence"/>
</dbReference>
<keyword evidence="3" id="KW-1185">Reference proteome</keyword>
<organism evidence="2 3">
    <name type="scientific">Prorocentrum cordatum</name>
    <dbReference type="NCBI Taxonomy" id="2364126"/>
    <lineage>
        <taxon>Eukaryota</taxon>
        <taxon>Sar</taxon>
        <taxon>Alveolata</taxon>
        <taxon>Dinophyceae</taxon>
        <taxon>Prorocentrales</taxon>
        <taxon>Prorocentraceae</taxon>
        <taxon>Prorocentrum</taxon>
    </lineage>
</organism>
<feature type="region of interest" description="Disordered" evidence="1">
    <location>
        <begin position="423"/>
        <end position="444"/>
    </location>
</feature>